<dbReference type="Pfam" id="PF00112">
    <property type="entry name" value="Peptidase_C1"/>
    <property type="match status" value="1"/>
</dbReference>
<comment type="subcellular location">
    <subcellularLocation>
        <location evidence="1">Secreted</location>
    </subcellularLocation>
</comment>
<keyword evidence="5" id="KW-0325">Glycoprotein</keyword>
<dbReference type="Ensembl" id="ENSPCLT00000012202.1">
    <property type="protein sequence ID" value="ENSPCLP00000009014.1"/>
    <property type="gene ID" value="ENSPCLG00000007464.1"/>
</dbReference>
<dbReference type="InterPro" id="IPR025660">
    <property type="entry name" value="Pept_his_AS"/>
</dbReference>
<dbReference type="InterPro" id="IPR038765">
    <property type="entry name" value="Papain-like_cys_pep_sf"/>
</dbReference>
<proteinExistence type="inferred from homology"/>
<sequence length="669" mass="72624">MPGAAPGVPLSPSDTGRSFGESLGSAGAAPRGQTSPGGTGAQQVGGPGLPLLTLSVRPCSGTAVFHPGRRSAAHTDTHTAPSFPLLVLETRGTPTLRQTGRGAQSFYRALSLAPTFRGCPPHLRQNSGPPQRQEKGLWGRWHRTHSARGGAARPGPYPGIPPAPPRAPSPPRGAAIRERRGRRRRSEAAAGSGARRGGSACGSGDMASTALVPWALLWLLAAVGSAARARTRRELSPGLYEHGVFDAGGSYCQRGDVCCRGRDDGCTVPYLDTICYCDLFCNRTVSDCCPDFWEYCLGIPAPFPKAPGCARSGRTYPSGATYRDNCNLCTCSPGGQWQCEEHACLMDGDLIDAVNKGNYGWRAANYSQFWGMTLEEGMRYRLGTFRPPPTVMNMNEMHMAMDSNEVLPRHFDAATKWPGMIHEPLDQGNCAGSWAFSTAAVASDRISIHSMGHMTPSLSPQNLLSCDTRNQRGCSGGRLDGAWWYLRRRGVVTDECYPFTSQESQPAAQPCMMHSRSTGRGKRQATARCPNPQSHGNEIYQSTPAYRLAPSEKEIMKELMENGPVQAILEVHEDFFLYKSGIYQHTPVAEGKGPKHQQHGTHSVKITGWGEEQLPDGQIQKYWTAANSWGRAWGEDGHFRIARGVNECEVESFVVGVWGRVSVEDMPHK</sequence>
<evidence type="ECO:0000256" key="5">
    <source>
        <dbReference type="ARBA" id="ARBA00023180"/>
    </source>
</evidence>
<keyword evidence="4" id="KW-1015">Disulfide bond</keyword>
<reference evidence="8" key="2">
    <citation type="submission" date="2025-09" db="UniProtKB">
        <authorList>
            <consortium name="Ensembl"/>
        </authorList>
    </citation>
    <scope>IDENTIFICATION</scope>
</reference>
<dbReference type="GO" id="GO:0005576">
    <property type="term" value="C:extracellular region"/>
    <property type="evidence" value="ECO:0007669"/>
    <property type="project" value="UniProtKB-SubCell"/>
</dbReference>
<accession>A0A669PLI2</accession>
<dbReference type="PROSITE" id="PS50958">
    <property type="entry name" value="SMB_2"/>
    <property type="match status" value="1"/>
</dbReference>
<keyword evidence="9" id="KW-1185">Reference proteome</keyword>
<feature type="region of interest" description="Disordered" evidence="6">
    <location>
        <begin position="144"/>
        <end position="203"/>
    </location>
</feature>
<feature type="region of interest" description="Disordered" evidence="6">
    <location>
        <begin position="1"/>
        <end position="49"/>
    </location>
</feature>
<dbReference type="GO" id="GO:0006508">
    <property type="term" value="P:proteolysis"/>
    <property type="evidence" value="ECO:0007669"/>
    <property type="project" value="InterPro"/>
</dbReference>
<protein>
    <submittedName>
        <fullName evidence="8">Tubulointerstitial nephritis antigen like 1</fullName>
    </submittedName>
</protein>
<comment type="similarity">
    <text evidence="2">Belongs to the peptidase C1 family.</text>
</comment>
<dbReference type="PROSITE" id="PS00639">
    <property type="entry name" value="THIOL_PROTEASE_HIS"/>
    <property type="match status" value="1"/>
</dbReference>
<dbReference type="CDD" id="cd02620">
    <property type="entry name" value="Peptidase_C1A_CathepsinB"/>
    <property type="match status" value="1"/>
</dbReference>
<evidence type="ECO:0000256" key="2">
    <source>
        <dbReference type="ARBA" id="ARBA00008455"/>
    </source>
</evidence>
<dbReference type="AlphaFoldDB" id="A0A669PLI2"/>
<evidence type="ECO:0000256" key="3">
    <source>
        <dbReference type="ARBA" id="ARBA00022525"/>
    </source>
</evidence>
<evidence type="ECO:0000256" key="1">
    <source>
        <dbReference type="ARBA" id="ARBA00004613"/>
    </source>
</evidence>
<dbReference type="SMART" id="SM00645">
    <property type="entry name" value="Pept_C1"/>
    <property type="match status" value="1"/>
</dbReference>
<name>A0A669PLI2_PHACC</name>
<reference evidence="8" key="1">
    <citation type="submission" date="2025-08" db="UniProtKB">
        <authorList>
            <consortium name="Ensembl"/>
        </authorList>
    </citation>
    <scope>IDENTIFICATION</scope>
</reference>
<dbReference type="FunFam" id="3.90.70.10:FF:000037">
    <property type="entry name" value="Tubulointerstitial nephritis antigen-like 1"/>
    <property type="match status" value="1"/>
</dbReference>
<feature type="domain" description="SMB" evidence="7">
    <location>
        <begin position="254"/>
        <end position="301"/>
    </location>
</feature>
<dbReference type="InterPro" id="IPR000668">
    <property type="entry name" value="Peptidase_C1A_C"/>
</dbReference>
<dbReference type="GO" id="GO:0030414">
    <property type="term" value="F:peptidase inhibitor activity"/>
    <property type="evidence" value="ECO:0007669"/>
    <property type="project" value="InterPro"/>
</dbReference>
<dbReference type="PANTHER" id="PTHR12411">
    <property type="entry name" value="CYSTEINE PROTEASE FAMILY C1-RELATED"/>
    <property type="match status" value="1"/>
</dbReference>
<dbReference type="OMA" id="AEIYHSG"/>
<dbReference type="SUPFAM" id="SSF57283">
    <property type="entry name" value="PMP inhibitors"/>
    <property type="match status" value="1"/>
</dbReference>
<dbReference type="PROSITE" id="PS00524">
    <property type="entry name" value="SMB_1"/>
    <property type="match status" value="1"/>
</dbReference>
<evidence type="ECO:0000256" key="4">
    <source>
        <dbReference type="ARBA" id="ARBA00023157"/>
    </source>
</evidence>
<dbReference type="Proteomes" id="UP000472261">
    <property type="component" value="Unplaced"/>
</dbReference>
<evidence type="ECO:0000313" key="9">
    <source>
        <dbReference type="Proteomes" id="UP000472261"/>
    </source>
</evidence>
<dbReference type="InterPro" id="IPR013128">
    <property type="entry name" value="Peptidase_C1A"/>
</dbReference>
<dbReference type="SUPFAM" id="SSF54001">
    <property type="entry name" value="Cysteine proteinases"/>
    <property type="match status" value="1"/>
</dbReference>
<feature type="compositionally biased region" description="Gly residues" evidence="6">
    <location>
        <begin position="35"/>
        <end position="48"/>
    </location>
</feature>
<feature type="region of interest" description="Disordered" evidence="6">
    <location>
        <begin position="508"/>
        <end position="539"/>
    </location>
</feature>
<evidence type="ECO:0000256" key="6">
    <source>
        <dbReference type="SAM" id="MobiDB-lite"/>
    </source>
</evidence>
<dbReference type="InterPro" id="IPR001212">
    <property type="entry name" value="Somatomedin_B_dom"/>
</dbReference>
<dbReference type="GO" id="GO:0008234">
    <property type="term" value="F:cysteine-type peptidase activity"/>
    <property type="evidence" value="ECO:0007669"/>
    <property type="project" value="InterPro"/>
</dbReference>
<keyword evidence="3" id="KW-0964">Secreted</keyword>
<feature type="compositionally biased region" description="Pro residues" evidence="6">
    <location>
        <begin position="155"/>
        <end position="171"/>
    </location>
</feature>
<dbReference type="InterPro" id="IPR036201">
    <property type="entry name" value="Pacifastin_dom_sf"/>
</dbReference>
<dbReference type="Gene3D" id="3.90.70.10">
    <property type="entry name" value="Cysteine proteinases"/>
    <property type="match status" value="1"/>
</dbReference>
<evidence type="ECO:0000259" key="7">
    <source>
        <dbReference type="PROSITE" id="PS50958"/>
    </source>
</evidence>
<organism evidence="8 9">
    <name type="scientific">Phasianus colchicus</name>
    <name type="common">Common pheasant</name>
    <dbReference type="NCBI Taxonomy" id="9054"/>
    <lineage>
        <taxon>Eukaryota</taxon>
        <taxon>Metazoa</taxon>
        <taxon>Chordata</taxon>
        <taxon>Craniata</taxon>
        <taxon>Vertebrata</taxon>
        <taxon>Euteleostomi</taxon>
        <taxon>Archelosauria</taxon>
        <taxon>Archosauria</taxon>
        <taxon>Dinosauria</taxon>
        <taxon>Saurischia</taxon>
        <taxon>Theropoda</taxon>
        <taxon>Coelurosauria</taxon>
        <taxon>Aves</taxon>
        <taxon>Neognathae</taxon>
        <taxon>Galloanserae</taxon>
        <taxon>Galliformes</taxon>
        <taxon>Phasianidae</taxon>
        <taxon>Phasianinae</taxon>
        <taxon>Phasianus</taxon>
    </lineage>
</organism>
<evidence type="ECO:0000313" key="8">
    <source>
        <dbReference type="Ensembl" id="ENSPCLP00000009014.1"/>
    </source>
</evidence>